<proteinExistence type="predicted"/>
<feature type="compositionally biased region" description="Basic and acidic residues" evidence="1">
    <location>
        <begin position="132"/>
        <end position="142"/>
    </location>
</feature>
<keyword evidence="4" id="KW-1185">Reference proteome</keyword>
<protein>
    <recommendedName>
        <fullName evidence="2">DM2 domain-containing protein</fullName>
    </recommendedName>
</protein>
<evidence type="ECO:0000259" key="2">
    <source>
        <dbReference type="PROSITE" id="PS51925"/>
    </source>
</evidence>
<dbReference type="Pfam" id="PF02201">
    <property type="entry name" value="SWIB"/>
    <property type="match status" value="1"/>
</dbReference>
<feature type="compositionally biased region" description="Gly residues" evidence="1">
    <location>
        <begin position="196"/>
        <end position="205"/>
    </location>
</feature>
<dbReference type="PANTHER" id="PTHR13844">
    <property type="entry name" value="SWI/SNF-RELATED MATRIX-ASSOCIATED ACTIN-DEPENDENT REGULATOR OF CHROMATIN SUBFAMILY D"/>
    <property type="match status" value="1"/>
</dbReference>
<dbReference type="EMBL" id="SDEE01000100">
    <property type="protein sequence ID" value="RXW21624.1"/>
    <property type="molecule type" value="Genomic_DNA"/>
</dbReference>
<dbReference type="PROSITE" id="PS51925">
    <property type="entry name" value="SWIB_MDM2"/>
    <property type="match status" value="1"/>
</dbReference>
<feature type="region of interest" description="Disordered" evidence="1">
    <location>
        <begin position="68"/>
        <end position="205"/>
    </location>
</feature>
<dbReference type="CDD" id="cd10567">
    <property type="entry name" value="SWIB-MDM2_like"/>
    <property type="match status" value="1"/>
</dbReference>
<dbReference type="InterPro" id="IPR019835">
    <property type="entry name" value="SWIB_domain"/>
</dbReference>
<accession>A0A4Q2DRH9</accession>
<dbReference type="SUPFAM" id="SSF47592">
    <property type="entry name" value="SWIB/MDM2 domain"/>
    <property type="match status" value="1"/>
</dbReference>
<sequence length="281" mass="30901">MAGNLDYLEPKVGQILRAPGTDLATISAKRVRKQLLDVDPSLTPEFLKEHKDKIDSIISRVFEQVSAENAAANGDVDSSDREGSSTSRKRHRDEHARNGHDDDEEEDDEEDRPARPPAKKSKKSASKNGQKISDEELARKLSNEINSRPTRTGGKSSTKARPAKSGRSKKSSETVYSDGESGDDGERKPRKKASASGGGARGGFGKEFTLSEALADVVSAPKLSRPQVVKQLWVYIKENELQNPGNKREIMCDTKLKAVFGVEKIDMFTMNKVLGKHLLED</sequence>
<name>A0A4Q2DRH9_9AGAR</name>
<feature type="domain" description="DM2" evidence="2">
    <location>
        <begin position="203"/>
        <end position="280"/>
    </location>
</feature>
<evidence type="ECO:0000313" key="3">
    <source>
        <dbReference type="EMBL" id="RXW21624.1"/>
    </source>
</evidence>
<dbReference type="InterPro" id="IPR036885">
    <property type="entry name" value="SWIB_MDM2_dom_sf"/>
</dbReference>
<evidence type="ECO:0000313" key="4">
    <source>
        <dbReference type="Proteomes" id="UP000290288"/>
    </source>
</evidence>
<dbReference type="InterPro" id="IPR003121">
    <property type="entry name" value="SWIB_MDM2_domain"/>
</dbReference>
<organism evidence="3 4">
    <name type="scientific">Candolleomyces aberdarensis</name>
    <dbReference type="NCBI Taxonomy" id="2316362"/>
    <lineage>
        <taxon>Eukaryota</taxon>
        <taxon>Fungi</taxon>
        <taxon>Dikarya</taxon>
        <taxon>Basidiomycota</taxon>
        <taxon>Agaricomycotina</taxon>
        <taxon>Agaricomycetes</taxon>
        <taxon>Agaricomycetidae</taxon>
        <taxon>Agaricales</taxon>
        <taxon>Agaricineae</taxon>
        <taxon>Psathyrellaceae</taxon>
        <taxon>Candolleomyces</taxon>
    </lineage>
</organism>
<evidence type="ECO:0000256" key="1">
    <source>
        <dbReference type="SAM" id="MobiDB-lite"/>
    </source>
</evidence>
<feature type="compositionally biased region" description="Polar residues" evidence="1">
    <location>
        <begin position="143"/>
        <end position="159"/>
    </location>
</feature>
<dbReference type="AlphaFoldDB" id="A0A4Q2DRH9"/>
<dbReference type="Proteomes" id="UP000290288">
    <property type="component" value="Unassembled WGS sequence"/>
</dbReference>
<reference evidence="3 4" key="1">
    <citation type="submission" date="2019-01" db="EMBL/GenBank/DDBJ databases">
        <title>Draft genome sequence of Psathyrella aberdarensis IHI B618.</title>
        <authorList>
            <person name="Buettner E."/>
            <person name="Kellner H."/>
        </authorList>
    </citation>
    <scope>NUCLEOTIDE SEQUENCE [LARGE SCALE GENOMIC DNA]</scope>
    <source>
        <strain evidence="3 4">IHI B618</strain>
    </source>
</reference>
<gene>
    <name evidence="3" type="ORF">EST38_g4227</name>
</gene>
<dbReference type="Gene3D" id="1.10.245.10">
    <property type="entry name" value="SWIB/MDM2 domain"/>
    <property type="match status" value="1"/>
</dbReference>
<feature type="compositionally biased region" description="Acidic residues" evidence="1">
    <location>
        <begin position="101"/>
        <end position="111"/>
    </location>
</feature>
<comment type="caution">
    <text evidence="3">The sequence shown here is derived from an EMBL/GenBank/DDBJ whole genome shotgun (WGS) entry which is preliminary data.</text>
</comment>
<dbReference type="STRING" id="2316362.A0A4Q2DRH9"/>
<dbReference type="SMART" id="SM00151">
    <property type="entry name" value="SWIB"/>
    <property type="match status" value="1"/>
</dbReference>
<dbReference type="OrthoDB" id="10251073at2759"/>